<evidence type="ECO:0000256" key="1">
    <source>
        <dbReference type="SAM" id="MobiDB-lite"/>
    </source>
</evidence>
<dbReference type="EMBL" id="JARK01001415">
    <property type="protein sequence ID" value="EYC05894.1"/>
    <property type="molecule type" value="Genomic_DNA"/>
</dbReference>
<organism evidence="3 4">
    <name type="scientific">Ancylostoma ceylanicum</name>
    <dbReference type="NCBI Taxonomy" id="53326"/>
    <lineage>
        <taxon>Eukaryota</taxon>
        <taxon>Metazoa</taxon>
        <taxon>Ecdysozoa</taxon>
        <taxon>Nematoda</taxon>
        <taxon>Chromadorea</taxon>
        <taxon>Rhabditida</taxon>
        <taxon>Rhabditina</taxon>
        <taxon>Rhabditomorpha</taxon>
        <taxon>Strongyloidea</taxon>
        <taxon>Ancylostomatidae</taxon>
        <taxon>Ancylostomatinae</taxon>
        <taxon>Ancylostoma</taxon>
    </lineage>
</organism>
<feature type="compositionally biased region" description="Basic and acidic residues" evidence="1">
    <location>
        <begin position="185"/>
        <end position="206"/>
    </location>
</feature>
<dbReference type="Gene3D" id="1.25.50.20">
    <property type="match status" value="1"/>
</dbReference>
<dbReference type="InterPro" id="IPR024571">
    <property type="entry name" value="ERAP1-like_C_dom"/>
</dbReference>
<protein>
    <recommendedName>
        <fullName evidence="2">ERAP1-like C-terminal domain-containing protein</fullName>
    </recommendedName>
</protein>
<dbReference type="Pfam" id="PF11838">
    <property type="entry name" value="ERAP1_C"/>
    <property type="match status" value="1"/>
</dbReference>
<dbReference type="OrthoDB" id="5865254at2759"/>
<evidence type="ECO:0000259" key="2">
    <source>
        <dbReference type="Pfam" id="PF11838"/>
    </source>
</evidence>
<name>A0A016TS70_9BILA</name>
<evidence type="ECO:0000313" key="4">
    <source>
        <dbReference type="Proteomes" id="UP000024635"/>
    </source>
</evidence>
<sequence>MATATANLVVIGGTLFRVKNLYELEDDQGEKDQLIKGMSCSEQVSELKRQLLNALDQTGGVRLTDINTVFVEVSRNPLAEEIMINFLIERWEMIIARFRGEFQLTERIIKVCLGKLRSEGQILLKLRLTVNDVMRIPGFEYASIELRERRHREKIAKEKSRREGRKSNSYVIEDSERKRHIRPISFEEPKKDDTVPGRRPESDRVRTTASRKHAHTIHCLSTPNTVPVHAMPERTGK</sequence>
<gene>
    <name evidence="3" type="primary">Acey_s0079.g1246</name>
    <name evidence="3" type="ORF">Y032_0079g1246</name>
</gene>
<proteinExistence type="predicted"/>
<reference evidence="4" key="1">
    <citation type="journal article" date="2015" name="Nat. Genet.">
        <title>The genome and transcriptome of the zoonotic hookworm Ancylostoma ceylanicum identify infection-specific gene families.</title>
        <authorList>
            <person name="Schwarz E.M."/>
            <person name="Hu Y."/>
            <person name="Antoshechkin I."/>
            <person name="Miller M.M."/>
            <person name="Sternberg P.W."/>
            <person name="Aroian R.V."/>
        </authorList>
    </citation>
    <scope>NUCLEOTIDE SEQUENCE</scope>
    <source>
        <strain evidence="4">HY135</strain>
    </source>
</reference>
<feature type="region of interest" description="Disordered" evidence="1">
    <location>
        <begin position="154"/>
        <end position="215"/>
    </location>
</feature>
<comment type="caution">
    <text evidence="3">The sequence shown here is derived from an EMBL/GenBank/DDBJ whole genome shotgun (WGS) entry which is preliminary data.</text>
</comment>
<dbReference type="Proteomes" id="UP000024635">
    <property type="component" value="Unassembled WGS sequence"/>
</dbReference>
<feature type="domain" description="ERAP1-like C-terminal" evidence="2">
    <location>
        <begin position="19"/>
        <end position="121"/>
    </location>
</feature>
<keyword evidence="4" id="KW-1185">Reference proteome</keyword>
<dbReference type="AlphaFoldDB" id="A0A016TS70"/>
<accession>A0A016TS70</accession>
<evidence type="ECO:0000313" key="3">
    <source>
        <dbReference type="EMBL" id="EYC05894.1"/>
    </source>
</evidence>